<dbReference type="InterPro" id="IPR011008">
    <property type="entry name" value="Dimeric_a/b-barrel"/>
</dbReference>
<keyword evidence="3" id="KW-0804">Transcription</keyword>
<dbReference type="InterPro" id="IPR000485">
    <property type="entry name" value="AsnC-type_HTH_dom"/>
</dbReference>
<dbReference type="SMART" id="SM00344">
    <property type="entry name" value="HTH_ASNC"/>
    <property type="match status" value="1"/>
</dbReference>
<dbReference type="SUPFAM" id="SSF54909">
    <property type="entry name" value="Dimeric alpha+beta barrel"/>
    <property type="match status" value="1"/>
</dbReference>
<accession>A0A940DMR8</accession>
<proteinExistence type="predicted"/>
<evidence type="ECO:0000256" key="2">
    <source>
        <dbReference type="ARBA" id="ARBA00023125"/>
    </source>
</evidence>
<dbReference type="Gene3D" id="3.30.70.920">
    <property type="match status" value="1"/>
</dbReference>
<dbReference type="InterPro" id="IPR019887">
    <property type="entry name" value="Tscrpt_reg_AsnC/Lrp_C"/>
</dbReference>
<dbReference type="GO" id="GO:0005829">
    <property type="term" value="C:cytosol"/>
    <property type="evidence" value="ECO:0007669"/>
    <property type="project" value="TreeGrafter"/>
</dbReference>
<dbReference type="Pfam" id="PF01037">
    <property type="entry name" value="AsnC_trans_reg"/>
    <property type="match status" value="1"/>
</dbReference>
<dbReference type="PANTHER" id="PTHR30154:SF34">
    <property type="entry name" value="TRANSCRIPTIONAL REGULATOR AZLB"/>
    <property type="match status" value="1"/>
</dbReference>
<sequence length="167" mass="18828">MKHQIDHLDKKILKLISQNARIPFLEVARECNVSGAAIHQRVQKLINLGVIKGSQFVIDTYKIGYQTCAYIGINIKDMSLFNDVIAKIRAIPEIVECHYTTGKYAVLVKVYAKDNKHLLNIILDRITSIEGVGNTETFQMSLDEIFNRQLAAFDDDNDADGEDETEG</sequence>
<dbReference type="GO" id="GO:0043565">
    <property type="term" value="F:sequence-specific DNA binding"/>
    <property type="evidence" value="ECO:0007669"/>
    <property type="project" value="InterPro"/>
</dbReference>
<dbReference type="InterPro" id="IPR036390">
    <property type="entry name" value="WH_DNA-bd_sf"/>
</dbReference>
<dbReference type="PRINTS" id="PR00033">
    <property type="entry name" value="HTHASNC"/>
</dbReference>
<dbReference type="Proteomes" id="UP000712007">
    <property type="component" value="Unassembled WGS sequence"/>
</dbReference>
<dbReference type="SUPFAM" id="SSF46785">
    <property type="entry name" value="Winged helix' DNA-binding domain"/>
    <property type="match status" value="1"/>
</dbReference>
<keyword evidence="2" id="KW-0238">DNA-binding</keyword>
<dbReference type="GO" id="GO:0043200">
    <property type="term" value="P:response to amino acid"/>
    <property type="evidence" value="ECO:0007669"/>
    <property type="project" value="TreeGrafter"/>
</dbReference>
<dbReference type="Pfam" id="PF13412">
    <property type="entry name" value="HTH_24"/>
    <property type="match status" value="1"/>
</dbReference>
<reference evidence="5" key="2">
    <citation type="journal article" date="2021" name="PeerJ">
        <title>Extensive microbial diversity within the chicken gut microbiome revealed by metagenomics and culture.</title>
        <authorList>
            <person name="Gilroy R."/>
            <person name="Ravi A."/>
            <person name="Getino M."/>
            <person name="Pursley I."/>
            <person name="Horton D.L."/>
            <person name="Alikhan N.F."/>
            <person name="Baker D."/>
            <person name="Gharbi K."/>
            <person name="Hall N."/>
            <person name="Watson M."/>
            <person name="Adriaenssens E.M."/>
            <person name="Foster-Nyarko E."/>
            <person name="Jarju S."/>
            <person name="Secka A."/>
            <person name="Antonio M."/>
            <person name="Oren A."/>
            <person name="Chaudhuri R.R."/>
            <person name="La Ragione R."/>
            <person name="Hildebrand F."/>
            <person name="Pallen M.J."/>
        </authorList>
    </citation>
    <scope>NUCLEOTIDE SEQUENCE</scope>
    <source>
        <strain evidence="5">3924</strain>
    </source>
</reference>
<gene>
    <name evidence="5" type="ORF">IAC51_08410</name>
</gene>
<evidence type="ECO:0000256" key="3">
    <source>
        <dbReference type="ARBA" id="ARBA00023163"/>
    </source>
</evidence>
<comment type="caution">
    <text evidence="5">The sequence shown here is derived from an EMBL/GenBank/DDBJ whole genome shotgun (WGS) entry which is preliminary data.</text>
</comment>
<evidence type="ECO:0000256" key="1">
    <source>
        <dbReference type="ARBA" id="ARBA00023015"/>
    </source>
</evidence>
<dbReference type="PROSITE" id="PS50956">
    <property type="entry name" value="HTH_ASNC_2"/>
    <property type="match status" value="1"/>
</dbReference>
<evidence type="ECO:0000313" key="6">
    <source>
        <dbReference type="Proteomes" id="UP000712007"/>
    </source>
</evidence>
<dbReference type="Gene3D" id="1.10.10.10">
    <property type="entry name" value="Winged helix-like DNA-binding domain superfamily/Winged helix DNA-binding domain"/>
    <property type="match status" value="1"/>
</dbReference>
<dbReference type="InterPro" id="IPR036388">
    <property type="entry name" value="WH-like_DNA-bd_sf"/>
</dbReference>
<dbReference type="AlphaFoldDB" id="A0A940DMR8"/>
<evidence type="ECO:0000313" key="5">
    <source>
        <dbReference type="EMBL" id="MBO8440652.1"/>
    </source>
</evidence>
<name>A0A940DMR8_9BACT</name>
<dbReference type="PANTHER" id="PTHR30154">
    <property type="entry name" value="LEUCINE-RESPONSIVE REGULATORY PROTEIN"/>
    <property type="match status" value="1"/>
</dbReference>
<reference evidence="5" key="1">
    <citation type="submission" date="2020-10" db="EMBL/GenBank/DDBJ databases">
        <authorList>
            <person name="Gilroy R."/>
        </authorList>
    </citation>
    <scope>NUCLEOTIDE SEQUENCE</scope>
    <source>
        <strain evidence="5">3924</strain>
    </source>
</reference>
<dbReference type="EMBL" id="JADIMV010000141">
    <property type="protein sequence ID" value="MBO8440652.1"/>
    <property type="molecule type" value="Genomic_DNA"/>
</dbReference>
<evidence type="ECO:0000259" key="4">
    <source>
        <dbReference type="PROSITE" id="PS50956"/>
    </source>
</evidence>
<protein>
    <submittedName>
        <fullName evidence="5">Lrp/AsnC ligand binding domain-containing protein</fullName>
    </submittedName>
</protein>
<feature type="domain" description="HTH asnC-type" evidence="4">
    <location>
        <begin position="5"/>
        <end position="66"/>
    </location>
</feature>
<keyword evidence="1" id="KW-0805">Transcription regulation</keyword>
<dbReference type="InterPro" id="IPR019888">
    <property type="entry name" value="Tscrpt_reg_AsnC-like"/>
</dbReference>
<organism evidence="5 6">
    <name type="scientific">Candidatus Aphodosoma intestinipullorum</name>
    <dbReference type="NCBI Taxonomy" id="2840674"/>
    <lineage>
        <taxon>Bacteria</taxon>
        <taxon>Pseudomonadati</taxon>
        <taxon>Bacteroidota</taxon>
        <taxon>Bacteroidia</taxon>
        <taxon>Bacteroidales</taxon>
        <taxon>Candidatus Aphodosoma</taxon>
    </lineage>
</organism>